<evidence type="ECO:0000256" key="3">
    <source>
        <dbReference type="ARBA" id="ARBA00017307"/>
    </source>
</evidence>
<dbReference type="InterPro" id="IPR019473">
    <property type="entry name" value="TFIID_su8_C"/>
</dbReference>
<dbReference type="InterPro" id="IPR006565">
    <property type="entry name" value="BTP"/>
</dbReference>
<dbReference type="InterPro" id="IPR009072">
    <property type="entry name" value="Histone-fold"/>
</dbReference>
<evidence type="ECO:0000256" key="1">
    <source>
        <dbReference type="ARBA" id="ARBA00004123"/>
    </source>
</evidence>
<dbReference type="SMART" id="SM00576">
    <property type="entry name" value="BTP"/>
    <property type="match status" value="1"/>
</dbReference>
<evidence type="ECO:0000256" key="6">
    <source>
        <dbReference type="ARBA" id="ARBA00023242"/>
    </source>
</evidence>
<comment type="subcellular location">
    <subcellularLocation>
        <location evidence="1">Nucleus</location>
    </subcellularLocation>
</comment>
<reference evidence="9 10" key="1">
    <citation type="journal article" date="2024" name="Commun. Biol.">
        <title>Comparative genomic analysis of thermophilic fungi reveals convergent evolutionary adaptations and gene losses.</title>
        <authorList>
            <person name="Steindorff A.S."/>
            <person name="Aguilar-Pontes M.V."/>
            <person name="Robinson A.J."/>
            <person name="Andreopoulos B."/>
            <person name="LaButti K."/>
            <person name="Kuo A."/>
            <person name="Mondo S."/>
            <person name="Riley R."/>
            <person name="Otillar R."/>
            <person name="Haridas S."/>
            <person name="Lipzen A."/>
            <person name="Grimwood J."/>
            <person name="Schmutz J."/>
            <person name="Clum A."/>
            <person name="Reid I.D."/>
            <person name="Moisan M.C."/>
            <person name="Butler G."/>
            <person name="Nguyen T.T.M."/>
            <person name="Dewar K."/>
            <person name="Conant G."/>
            <person name="Drula E."/>
            <person name="Henrissat B."/>
            <person name="Hansel C."/>
            <person name="Singer S."/>
            <person name="Hutchinson M.I."/>
            <person name="de Vries R.P."/>
            <person name="Natvig D.O."/>
            <person name="Powell A.J."/>
            <person name="Tsang A."/>
            <person name="Grigoriev I.V."/>
        </authorList>
    </citation>
    <scope>NUCLEOTIDE SEQUENCE [LARGE SCALE GENOMIC DNA]</scope>
    <source>
        <strain evidence="9 10">CBS 620.91</strain>
    </source>
</reference>
<dbReference type="Gene3D" id="1.10.20.10">
    <property type="entry name" value="Histone, subunit A"/>
    <property type="match status" value="1"/>
</dbReference>
<feature type="region of interest" description="Disordered" evidence="7">
    <location>
        <begin position="1"/>
        <end position="54"/>
    </location>
</feature>
<evidence type="ECO:0000313" key="10">
    <source>
        <dbReference type="Proteomes" id="UP001583172"/>
    </source>
</evidence>
<keyword evidence="6" id="KW-0539">Nucleus</keyword>
<feature type="domain" description="Bromodomain associated" evidence="8">
    <location>
        <begin position="61"/>
        <end position="137"/>
    </location>
</feature>
<comment type="caution">
    <text evidence="9">The sequence shown here is derived from an EMBL/GenBank/DDBJ whole genome shotgun (WGS) entry which is preliminary data.</text>
</comment>
<dbReference type="Pfam" id="PF10406">
    <property type="entry name" value="TAF8_C"/>
    <property type="match status" value="1"/>
</dbReference>
<dbReference type="Pfam" id="PF07524">
    <property type="entry name" value="Bromo_TP"/>
    <property type="match status" value="1"/>
</dbReference>
<accession>A0ABR3V813</accession>
<organism evidence="9 10">
    <name type="scientific">Humicola insolens</name>
    <name type="common">Soft-rot fungus</name>
    <dbReference type="NCBI Taxonomy" id="85995"/>
    <lineage>
        <taxon>Eukaryota</taxon>
        <taxon>Fungi</taxon>
        <taxon>Dikarya</taxon>
        <taxon>Ascomycota</taxon>
        <taxon>Pezizomycotina</taxon>
        <taxon>Sordariomycetes</taxon>
        <taxon>Sordariomycetidae</taxon>
        <taxon>Sordariales</taxon>
        <taxon>Chaetomiaceae</taxon>
        <taxon>Mycothermus</taxon>
    </lineage>
</organism>
<protein>
    <recommendedName>
        <fullName evidence="3">Transcription initiation factor TFIID subunit 8</fullName>
    </recommendedName>
</protein>
<keyword evidence="4" id="KW-0805">Transcription regulation</keyword>
<sequence>MMAVAIATQPPAMPTEILKRPAENGQESPRAKRQRIPPPSSILTTGPIGSSPFASPALTTHELARKGLRRGIALALQKVGFESASPDAMESFTQMVETYLQSLVQDIKTYTNVARRSYPIPRDFELGLQRFNLSTSLLQPHRKPPIPRSKRLPLWQPLPYDDDPFYHDLPILGDELDGAADKAAKPYIPGSFPAFPSIHTYKYTPESVEAATVSDDWGAFDPGLKVGAEASSQETKRPLAPDEIPRGDAKKMREAAAKEAKAGEGALRRLMRASKIAKQKEVWAASQRQPARRDRYRLWEGAMRELIEEDAARKSKGKEVATSLALLHGDKGRFEIADHSMIVNNDKVCFRQEVPRGGARKAAAAAAAAGHSLSGKV</sequence>
<dbReference type="PANTHER" id="PTHR46469:SF1">
    <property type="entry name" value="TRANSCRIPTION INITIATION FACTOR TFIID SUBUNIT 8"/>
    <property type="match status" value="1"/>
</dbReference>
<keyword evidence="5" id="KW-0804">Transcription</keyword>
<name>A0ABR3V813_HUMIN</name>
<dbReference type="EMBL" id="JAZGSY010000253">
    <property type="protein sequence ID" value="KAL1837904.1"/>
    <property type="molecule type" value="Genomic_DNA"/>
</dbReference>
<evidence type="ECO:0000256" key="2">
    <source>
        <dbReference type="ARBA" id="ARBA00008767"/>
    </source>
</evidence>
<dbReference type="PANTHER" id="PTHR46469">
    <property type="entry name" value="TRANSCRIPTION INITIATION FACTOR TFIID SUBUNIT 8"/>
    <property type="match status" value="1"/>
</dbReference>
<evidence type="ECO:0000313" key="9">
    <source>
        <dbReference type="EMBL" id="KAL1837904.1"/>
    </source>
</evidence>
<dbReference type="Proteomes" id="UP001583172">
    <property type="component" value="Unassembled WGS sequence"/>
</dbReference>
<evidence type="ECO:0000256" key="5">
    <source>
        <dbReference type="ARBA" id="ARBA00023163"/>
    </source>
</evidence>
<dbReference type="InterPro" id="IPR037818">
    <property type="entry name" value="TAF8"/>
</dbReference>
<keyword evidence="10" id="KW-1185">Reference proteome</keyword>
<proteinExistence type="inferred from homology"/>
<gene>
    <name evidence="9" type="ORF">VTJ49DRAFT_3271</name>
</gene>
<comment type="similarity">
    <text evidence="2">Belongs to the TAF8 family.</text>
</comment>
<evidence type="ECO:0000256" key="4">
    <source>
        <dbReference type="ARBA" id="ARBA00023015"/>
    </source>
</evidence>
<dbReference type="CDD" id="cd00076">
    <property type="entry name" value="HFD_SF"/>
    <property type="match status" value="1"/>
</dbReference>
<evidence type="ECO:0000259" key="8">
    <source>
        <dbReference type="SMART" id="SM00576"/>
    </source>
</evidence>
<evidence type="ECO:0000256" key="7">
    <source>
        <dbReference type="SAM" id="MobiDB-lite"/>
    </source>
</evidence>